<dbReference type="SUPFAM" id="SSF54211">
    <property type="entry name" value="Ribosomal protein S5 domain 2-like"/>
    <property type="match status" value="1"/>
</dbReference>
<dbReference type="Pfam" id="PF08676">
    <property type="entry name" value="MutL_C"/>
    <property type="match status" value="1"/>
</dbReference>
<evidence type="ECO:0000256" key="1">
    <source>
        <dbReference type="ARBA" id="ARBA00006082"/>
    </source>
</evidence>
<dbReference type="Pfam" id="PF01119">
    <property type="entry name" value="DNA_mis_repair"/>
    <property type="match status" value="1"/>
</dbReference>
<evidence type="ECO:0000256" key="3">
    <source>
        <dbReference type="ARBA" id="ARBA00022763"/>
    </source>
</evidence>
<dbReference type="NCBIfam" id="TIGR00585">
    <property type="entry name" value="mutl"/>
    <property type="match status" value="1"/>
</dbReference>
<dbReference type="GO" id="GO:0005524">
    <property type="term" value="F:ATP binding"/>
    <property type="evidence" value="ECO:0007669"/>
    <property type="project" value="InterPro"/>
</dbReference>
<dbReference type="EMBL" id="LO017727">
    <property type="protein sequence ID" value="CRH04851.1"/>
    <property type="molecule type" value="Genomic_DNA"/>
</dbReference>
<dbReference type="InterPro" id="IPR038973">
    <property type="entry name" value="MutL/Mlh/Pms-like"/>
</dbReference>
<dbReference type="PANTHER" id="PTHR10073:SF12">
    <property type="entry name" value="DNA MISMATCH REPAIR PROTEIN MLH1"/>
    <property type="match status" value="1"/>
</dbReference>
<evidence type="ECO:0000259" key="8">
    <source>
        <dbReference type="SMART" id="SM01340"/>
    </source>
</evidence>
<dbReference type="InterPro" id="IPR014762">
    <property type="entry name" value="DNA_mismatch_repair_CS"/>
</dbReference>
<comment type="function">
    <text evidence="5">This protein is involved in the repair of mismatches in DNA. It is required for dam-dependent methyl-directed DNA mismatch repair. May act as a 'molecular matchmaker', a protein that promotes the formation of a stable complex between two or more DNA-binding proteins in an ATP-dependent manner without itself being part of a final effector complex.</text>
</comment>
<dbReference type="InterPro" id="IPR036890">
    <property type="entry name" value="HATPase_C_sf"/>
</dbReference>
<comment type="similarity">
    <text evidence="1 5">Belongs to the DNA mismatch repair MutL/HexB family.</text>
</comment>
<keyword evidence="3 5" id="KW-0227">DNA damage</keyword>
<feature type="domain" description="DNA mismatch repair protein S5" evidence="8">
    <location>
        <begin position="214"/>
        <end position="332"/>
    </location>
</feature>
<dbReference type="InterPro" id="IPR002099">
    <property type="entry name" value="MutL/Mlh/PMS"/>
</dbReference>
<name>A0A1S7LFW9_MAGMO</name>
<dbReference type="GO" id="GO:0030983">
    <property type="term" value="F:mismatched DNA binding"/>
    <property type="evidence" value="ECO:0007669"/>
    <property type="project" value="InterPro"/>
</dbReference>
<organism evidence="9">
    <name type="scientific">Magnetococcus massalia (strain MO-1)</name>
    <dbReference type="NCBI Taxonomy" id="451514"/>
    <lineage>
        <taxon>Bacteria</taxon>
        <taxon>Pseudomonadati</taxon>
        <taxon>Pseudomonadota</taxon>
        <taxon>Magnetococcia</taxon>
        <taxon>Magnetococcales</taxon>
        <taxon>Magnetococcaceae</taxon>
        <taxon>Magnetococcus</taxon>
    </lineage>
</organism>
<dbReference type="InterPro" id="IPR020667">
    <property type="entry name" value="DNA_mismatch_repair_MutL"/>
</dbReference>
<proteinExistence type="inferred from homology"/>
<dbReference type="SMART" id="SM00853">
    <property type="entry name" value="MutL_C"/>
    <property type="match status" value="1"/>
</dbReference>
<dbReference type="GO" id="GO:0032300">
    <property type="term" value="C:mismatch repair complex"/>
    <property type="evidence" value="ECO:0007669"/>
    <property type="project" value="InterPro"/>
</dbReference>
<dbReference type="CDD" id="cd00782">
    <property type="entry name" value="MutL_Trans"/>
    <property type="match status" value="1"/>
</dbReference>
<accession>A0A1S7LFW9</accession>
<feature type="region of interest" description="Disordered" evidence="6">
    <location>
        <begin position="357"/>
        <end position="420"/>
    </location>
</feature>
<feature type="domain" description="MutL C-terminal dimerisation" evidence="7">
    <location>
        <begin position="477"/>
        <end position="621"/>
    </location>
</feature>
<dbReference type="GO" id="GO:0140664">
    <property type="term" value="F:ATP-dependent DNA damage sensor activity"/>
    <property type="evidence" value="ECO:0007669"/>
    <property type="project" value="InterPro"/>
</dbReference>
<evidence type="ECO:0000313" key="9">
    <source>
        <dbReference type="EMBL" id="CRH04851.1"/>
    </source>
</evidence>
<reference evidence="9" key="1">
    <citation type="submission" date="2015-04" db="EMBL/GenBank/DDBJ databases">
        <authorList>
            <person name="Syromyatnikov M.Y."/>
            <person name="Popov V.N."/>
        </authorList>
    </citation>
    <scope>NUCLEOTIDE SEQUENCE</scope>
    <source>
        <strain evidence="9">MO-1</strain>
    </source>
</reference>
<dbReference type="InterPro" id="IPR013507">
    <property type="entry name" value="DNA_mismatch_S5_2-like"/>
</dbReference>
<feature type="compositionally biased region" description="Low complexity" evidence="6">
    <location>
        <begin position="398"/>
        <end position="413"/>
    </location>
</feature>
<evidence type="ECO:0000259" key="7">
    <source>
        <dbReference type="SMART" id="SM00853"/>
    </source>
</evidence>
<dbReference type="PANTHER" id="PTHR10073">
    <property type="entry name" value="DNA MISMATCH REPAIR PROTEIN MLH, PMS, MUTL"/>
    <property type="match status" value="1"/>
</dbReference>
<dbReference type="AlphaFoldDB" id="A0A1S7LFW9"/>
<evidence type="ECO:0000256" key="4">
    <source>
        <dbReference type="ARBA" id="ARBA00023204"/>
    </source>
</evidence>
<dbReference type="InterPro" id="IPR037198">
    <property type="entry name" value="MutL_C_sf"/>
</dbReference>
<evidence type="ECO:0000256" key="6">
    <source>
        <dbReference type="SAM" id="MobiDB-lite"/>
    </source>
</evidence>
<dbReference type="FunFam" id="3.30.565.10:FF:000003">
    <property type="entry name" value="DNA mismatch repair endonuclease MutL"/>
    <property type="match status" value="1"/>
</dbReference>
<dbReference type="SUPFAM" id="SSF118116">
    <property type="entry name" value="DNA mismatch repair protein MutL"/>
    <property type="match status" value="1"/>
</dbReference>
<dbReference type="InterPro" id="IPR014721">
    <property type="entry name" value="Ribsml_uS5_D2-typ_fold_subgr"/>
</dbReference>
<dbReference type="PROSITE" id="PS00058">
    <property type="entry name" value="DNA_MISMATCH_REPAIR_1"/>
    <property type="match status" value="1"/>
</dbReference>
<dbReference type="GO" id="GO:0006298">
    <property type="term" value="P:mismatch repair"/>
    <property type="evidence" value="ECO:0007669"/>
    <property type="project" value="UniProtKB-UniRule"/>
</dbReference>
<dbReference type="InterPro" id="IPR014790">
    <property type="entry name" value="MutL_C"/>
</dbReference>
<keyword evidence="4 5" id="KW-0234">DNA repair</keyword>
<dbReference type="Gene3D" id="3.30.1370.100">
    <property type="entry name" value="MutL, C-terminal domain, regulatory subdomain"/>
    <property type="match status" value="1"/>
</dbReference>
<evidence type="ECO:0000256" key="5">
    <source>
        <dbReference type="HAMAP-Rule" id="MF_00149"/>
    </source>
</evidence>
<dbReference type="SMART" id="SM01340">
    <property type="entry name" value="DNA_mis_repair"/>
    <property type="match status" value="1"/>
</dbReference>
<dbReference type="GO" id="GO:0016887">
    <property type="term" value="F:ATP hydrolysis activity"/>
    <property type="evidence" value="ECO:0007669"/>
    <property type="project" value="InterPro"/>
</dbReference>
<dbReference type="InterPro" id="IPR042120">
    <property type="entry name" value="MutL_C_dimsub"/>
</dbReference>
<dbReference type="Pfam" id="PF13589">
    <property type="entry name" value="HATPase_c_3"/>
    <property type="match status" value="1"/>
</dbReference>
<gene>
    <name evidence="5 9" type="primary">mutL</name>
    <name evidence="9" type="ORF">MAGMO_0647</name>
</gene>
<protein>
    <recommendedName>
        <fullName evidence="2 5">DNA mismatch repair protein MutL</fullName>
    </recommendedName>
</protein>
<dbReference type="Gene3D" id="3.30.1540.20">
    <property type="entry name" value="MutL, C-terminal domain, dimerisation subdomain"/>
    <property type="match status" value="1"/>
</dbReference>
<dbReference type="Gene3D" id="3.30.565.10">
    <property type="entry name" value="Histidine kinase-like ATPase, C-terminal domain"/>
    <property type="match status" value="1"/>
</dbReference>
<evidence type="ECO:0000256" key="2">
    <source>
        <dbReference type="ARBA" id="ARBA00021975"/>
    </source>
</evidence>
<dbReference type="NCBIfam" id="NF000953">
    <property type="entry name" value="PRK00095.2-4"/>
    <property type="match status" value="1"/>
</dbReference>
<dbReference type="SUPFAM" id="SSF55874">
    <property type="entry name" value="ATPase domain of HSP90 chaperone/DNA topoisomerase II/histidine kinase"/>
    <property type="match status" value="1"/>
</dbReference>
<dbReference type="InterPro" id="IPR042121">
    <property type="entry name" value="MutL_C_regsub"/>
</dbReference>
<dbReference type="Gene3D" id="3.30.230.10">
    <property type="match status" value="1"/>
</dbReference>
<dbReference type="InterPro" id="IPR020568">
    <property type="entry name" value="Ribosomal_Su5_D2-typ_SF"/>
</dbReference>
<dbReference type="CDD" id="cd16926">
    <property type="entry name" value="HATPase_MutL-MLH-PMS-like"/>
    <property type="match status" value="1"/>
</dbReference>
<dbReference type="HAMAP" id="MF_00149">
    <property type="entry name" value="DNA_mis_repair"/>
    <property type="match status" value="1"/>
</dbReference>
<sequence>MSRPQVALLPEVLANQIAAGEVVERPASVVKELVENSLDAGSSEVEVRIEQGGRRLIQVLDNGHGMDEANARMALERHATSKLHTTEDLFSIDTLGFRGEALPSVGSVSQLELASRVADAPDGVAITIHGGDLQPIKRLAMPVGTRVTVRNLFFNTPARLKFLRADRTEANHVSDLIQRLAVAYPEVTFKLMLNNKLQHHYRAVANESEYVERLGAVFGDDFIPNCMELSSGDEHMRVYGWAGLPTMNRGNGNGMHLFVNGRWVKDKVVTSAVRGAYRDLMPRERFPITALFIELPPAEVDVNVHPAKAEVRFRHSQSVYGLVKRALAEALEGIGPAAFQISDHETEYLARDEAPFQESPHSTMPVELPDAVSQPVEPWQPSYPPASKPSSEAGPRYSQPSSASAPPSNWQPQEQQKLGLESRASHFAAETLAANPSAHEEMMAAPMAAPPVGEPLPNGEPLPAGEPLPDDGPLGQAVAQLHGLYIVAQTSEGMVLVDQHAGHERIVYQRMKRSWDEKARVETQMLLMPEVLQLSSSDAERINHWQPILAKLGVVLEPFGENAFAVREVPSLLASGRISNLVMDTIDQLEQVGEASALTEARDEVLATMACHGSVRANRSLTREEMNALLREMERTPHTGQCNHGRPTHVRLTLAELEKMFERR</sequence>